<dbReference type="Pfam" id="PF03914">
    <property type="entry name" value="CBF"/>
    <property type="match status" value="1"/>
</dbReference>
<feature type="region of interest" description="Disordered" evidence="2">
    <location>
        <begin position="861"/>
        <end position="1016"/>
    </location>
</feature>
<accession>A0A0L0FXN2</accession>
<keyword evidence="5" id="KW-1185">Reference proteome</keyword>
<feature type="compositionally biased region" description="Acidic residues" evidence="2">
    <location>
        <begin position="817"/>
        <end position="828"/>
    </location>
</feature>
<feature type="compositionally biased region" description="Basic residues" evidence="2">
    <location>
        <begin position="942"/>
        <end position="954"/>
    </location>
</feature>
<reference evidence="4 5" key="1">
    <citation type="submission" date="2011-02" db="EMBL/GenBank/DDBJ databases">
        <title>The Genome Sequence of Sphaeroforma arctica JP610.</title>
        <authorList>
            <consortium name="The Broad Institute Genome Sequencing Platform"/>
            <person name="Russ C."/>
            <person name="Cuomo C."/>
            <person name="Young S.K."/>
            <person name="Zeng Q."/>
            <person name="Gargeya S."/>
            <person name="Alvarado L."/>
            <person name="Berlin A."/>
            <person name="Chapman S.B."/>
            <person name="Chen Z."/>
            <person name="Freedman E."/>
            <person name="Gellesch M."/>
            <person name="Goldberg J."/>
            <person name="Griggs A."/>
            <person name="Gujja S."/>
            <person name="Heilman E."/>
            <person name="Heiman D."/>
            <person name="Howarth C."/>
            <person name="Mehta T."/>
            <person name="Neiman D."/>
            <person name="Pearson M."/>
            <person name="Roberts A."/>
            <person name="Saif S."/>
            <person name="Shea T."/>
            <person name="Shenoy N."/>
            <person name="Sisk P."/>
            <person name="Stolte C."/>
            <person name="Sykes S."/>
            <person name="White J."/>
            <person name="Yandava C."/>
            <person name="Burger G."/>
            <person name="Gray M.W."/>
            <person name="Holland P.W.H."/>
            <person name="King N."/>
            <person name="Lang F.B.F."/>
            <person name="Roger A.J."/>
            <person name="Ruiz-Trillo I."/>
            <person name="Haas B."/>
            <person name="Nusbaum C."/>
            <person name="Birren B."/>
        </authorList>
    </citation>
    <scope>NUCLEOTIDE SEQUENCE [LARGE SCALE GENOMIC DNA]</scope>
    <source>
        <strain evidence="4 5">JP610</strain>
    </source>
</reference>
<name>A0A0L0FXN2_9EUKA</name>
<feature type="compositionally biased region" description="Acidic residues" evidence="2">
    <location>
        <begin position="902"/>
        <end position="915"/>
    </location>
</feature>
<protein>
    <recommendedName>
        <fullName evidence="3">CCAAT-binding factor domain-containing protein</fullName>
    </recommendedName>
</protein>
<evidence type="ECO:0000256" key="2">
    <source>
        <dbReference type="SAM" id="MobiDB-lite"/>
    </source>
</evidence>
<feature type="region of interest" description="Disordered" evidence="2">
    <location>
        <begin position="800"/>
        <end position="828"/>
    </location>
</feature>
<dbReference type="InterPro" id="IPR040155">
    <property type="entry name" value="CEBPZ/Mak21-like"/>
</dbReference>
<gene>
    <name evidence="4" type="ORF">SARC_06273</name>
</gene>
<dbReference type="AlphaFoldDB" id="A0A0L0FXN2"/>
<dbReference type="RefSeq" id="XP_014155311.1">
    <property type="nucleotide sequence ID" value="XM_014299836.1"/>
</dbReference>
<dbReference type="GO" id="GO:0005634">
    <property type="term" value="C:nucleus"/>
    <property type="evidence" value="ECO:0007669"/>
    <property type="project" value="TreeGrafter"/>
</dbReference>
<feature type="compositionally biased region" description="Acidic residues" evidence="2">
    <location>
        <begin position="876"/>
        <end position="891"/>
    </location>
</feature>
<dbReference type="PANTHER" id="PTHR12048">
    <property type="entry name" value="CCAAT-BINDING FACTOR-RELATED"/>
    <property type="match status" value="1"/>
</dbReference>
<sequence>MAKKGSNKKGNKTTKVKDTTKSSASKNISEHEQMKNTGAVDLSSLVNQFGGDRNDVELIKDVDMDDDIEVLEADGTNITRPSNNEIASFVANLGLTELPDGDSEVDGDDINEGEDKDNNDEHGNSNSDQDISEHESDVSDSAEEQDVNTKENDMLSLQTEVAGVLSDSVFLRYNKEPKPRKKLIFEGGAWYMNRLNPVEMSVGELATDKVEVIRGYAEKCLAEESRLYALEQERLKPADMKIVRNFLTSGTLSDKTSTQALLLQESALHNIKTLRKLCTMASSKNQRESTMAVENLEEVWVRFLLPGDRKLKFFHEQPLASAGASDKHLSMWFFEDVLKRLFLQYVGVLEMLSRSQVQSIKSNSLRIAHALLSEKPEQEKNLLALIVNKMGDTEKKVASKVVYLLGLLVKRHPFMKTVVVREIEQLVYRSNVSARARYYSVCFLNQIILSHEEAELATTLIELYLALFSHLVEKGEVESKLLAALLTGVNRAFPYANVTNEKYNEHLDTLFKIVHLSPFATAVQALMLLFQVMHSRQTVTDRYYRTLYHLLWSVDAYATARHAAFLNIVYKAMTVDQSIPRVAAFTKRLLQLCMEQEPPFVTAVLFMISQIIVSKPQLQALITVKAPKPSFDDTAADQTETISTVTEAESNSEVESESKESKEARQTPKNWASVYGSYDPTKREPLYAGGDTTCLWELTLLARHYHPSVAKFAATILMGRKIEYSSDPLVDFTLIHFLDKFVYKNAKKKESTRGISLMQRRKFAATDDDTTSEKFANKIPSLVAPENMFMHQYLTETKTAEKRKADRKKINKRGGDIDDMEIGDDQADLGDDEKFRKAMMEASGIAEVSSDEDAAEGFAAGSDGEYEYDQLKAAGDGEDDGADGDGMENVDWEAVAMAPSSDDGESGDDIDDEDMPQSIAFGDDDSESDSDSDEVESESKLHRNVKKDKKKKKASVFGDADDFAELLENAGENNDYKQDAHERRKMTGARDSRKRMGGSRGGRGGGSKRARGGRSR</sequence>
<feature type="compositionally biased region" description="Basic residues" evidence="2">
    <location>
        <begin position="1"/>
        <end position="14"/>
    </location>
</feature>
<evidence type="ECO:0000313" key="4">
    <source>
        <dbReference type="EMBL" id="KNC81409.1"/>
    </source>
</evidence>
<dbReference type="Proteomes" id="UP000054560">
    <property type="component" value="Unassembled WGS sequence"/>
</dbReference>
<feature type="compositionally biased region" description="Acidic residues" evidence="2">
    <location>
        <begin position="922"/>
        <end position="936"/>
    </location>
</feature>
<organism evidence="4 5">
    <name type="scientific">Sphaeroforma arctica JP610</name>
    <dbReference type="NCBI Taxonomy" id="667725"/>
    <lineage>
        <taxon>Eukaryota</taxon>
        <taxon>Ichthyosporea</taxon>
        <taxon>Ichthyophonida</taxon>
        <taxon>Sphaeroforma</taxon>
    </lineage>
</organism>
<feature type="compositionally biased region" description="Acidic residues" evidence="2">
    <location>
        <begin position="99"/>
        <end position="118"/>
    </location>
</feature>
<dbReference type="eggNOG" id="KOG2038">
    <property type="taxonomic scope" value="Eukaryota"/>
</dbReference>
<dbReference type="PANTHER" id="PTHR12048:SF0">
    <property type="entry name" value="CCAAT_ENHANCER-BINDING PROTEIN ZETA"/>
    <property type="match status" value="1"/>
</dbReference>
<feature type="compositionally biased region" description="Basic residues" evidence="2">
    <location>
        <begin position="983"/>
        <end position="997"/>
    </location>
</feature>
<evidence type="ECO:0000259" key="3">
    <source>
        <dbReference type="Pfam" id="PF03914"/>
    </source>
</evidence>
<dbReference type="InterPro" id="IPR005612">
    <property type="entry name" value="CCAAT-binding_factor"/>
</dbReference>
<feature type="region of interest" description="Disordered" evidence="2">
    <location>
        <begin position="96"/>
        <end position="152"/>
    </location>
</feature>
<feature type="domain" description="CCAAT-binding factor" evidence="3">
    <location>
        <begin position="522"/>
        <end position="713"/>
    </location>
</feature>
<proteinExistence type="inferred from homology"/>
<feature type="compositionally biased region" description="Basic residues" evidence="2">
    <location>
        <begin position="1006"/>
        <end position="1016"/>
    </location>
</feature>
<feature type="region of interest" description="Disordered" evidence="2">
    <location>
        <begin position="1"/>
        <end position="41"/>
    </location>
</feature>
<dbReference type="STRING" id="667725.A0A0L0FXN2"/>
<evidence type="ECO:0000313" key="5">
    <source>
        <dbReference type="Proteomes" id="UP000054560"/>
    </source>
</evidence>
<comment type="similarity">
    <text evidence="1">Belongs to the CBF/MAK21 family.</text>
</comment>
<feature type="region of interest" description="Disordered" evidence="2">
    <location>
        <begin position="643"/>
        <end position="667"/>
    </location>
</feature>
<dbReference type="GeneID" id="25906777"/>
<evidence type="ECO:0000256" key="1">
    <source>
        <dbReference type="ARBA" id="ARBA00007797"/>
    </source>
</evidence>
<dbReference type="InterPro" id="IPR016024">
    <property type="entry name" value="ARM-type_fold"/>
</dbReference>
<dbReference type="OrthoDB" id="28947at2759"/>
<dbReference type="SUPFAM" id="SSF48371">
    <property type="entry name" value="ARM repeat"/>
    <property type="match status" value="1"/>
</dbReference>
<feature type="compositionally biased region" description="Basic and acidic residues" evidence="2">
    <location>
        <begin position="656"/>
        <end position="666"/>
    </location>
</feature>
<dbReference type="EMBL" id="KQ242036">
    <property type="protein sequence ID" value="KNC81409.1"/>
    <property type="molecule type" value="Genomic_DNA"/>
</dbReference>